<dbReference type="InterPro" id="IPR014362">
    <property type="entry name" value="Glu_DH"/>
</dbReference>
<feature type="binding site" evidence="5">
    <location>
        <position position="63"/>
    </location>
    <ligand>
        <name>substrate</name>
    </ligand>
</feature>
<comment type="caution">
    <text evidence="9">The sequence shown here is derived from an EMBL/GenBank/DDBJ whole genome shotgun (WGS) entry which is preliminary data.</text>
</comment>
<dbReference type="Pfam" id="PF02812">
    <property type="entry name" value="ELFV_dehydrog_N"/>
    <property type="match status" value="1"/>
</dbReference>
<sequence>MMDPFKNALAFLNEIKSDLSKENQPYLARLQKPQNIVKGILKVNGKQYQAFRFQHNNALGPYKGGIRFHQGVTESEVKALSLWMSLKCSIAGIPYGGGKGGIIVDPKKLSKKELEELSRAYIRLIAKHIGVNKDVPAPDVNTNGQIMAWMVDEYEKIIGHHEPGVITGKPLEIGGSQGRDKATGYGGVMAMKFLLEKIKGLKGKSALNKPPSQITIAIQGFGNVGYFFAKIASDEGYRVVAVSDSKGGIHVEEGLDPVATLECKRKQGHVAGCYCVGGVCDLRKGHPITNEQLLELDVDILVPSALENVINNKNAARIKAPIIIEMANGPTTKEADDILSKKGTMIVPDIFANSGGVTVSYLEWVQNRMGYYWTEQEVDGKLQPIMEQAFARMWYKYVELEKKNKKTTLRGAAYLVAVERIIEAEKIRRP</sequence>
<feature type="site" description="Important for catalysis" evidence="6">
    <location>
        <position position="139"/>
    </location>
</feature>
<feature type="binding site" evidence="5">
    <location>
        <position position="223"/>
    </location>
    <ligand>
        <name>NAD(+)</name>
        <dbReference type="ChEBI" id="CHEBI:57540"/>
    </ligand>
</feature>
<dbReference type="EMBL" id="MGAE01000005">
    <property type="protein sequence ID" value="OGK40136.1"/>
    <property type="molecule type" value="Genomic_DNA"/>
</dbReference>
<organism evidence="9 10">
    <name type="scientific">Candidatus Roizmanbacteria bacterium RIFCSPHIGHO2_12_FULL_44_10</name>
    <dbReference type="NCBI Taxonomy" id="1802054"/>
    <lineage>
        <taxon>Bacteria</taxon>
        <taxon>Candidatus Roizmaniibacteriota</taxon>
    </lineage>
</organism>
<evidence type="ECO:0000256" key="1">
    <source>
        <dbReference type="ARBA" id="ARBA00006382"/>
    </source>
</evidence>
<dbReference type="InterPro" id="IPR006097">
    <property type="entry name" value="Glu/Leu/Phe/Val/Trp_DH_dimer"/>
</dbReference>
<dbReference type="GO" id="GO:0006538">
    <property type="term" value="P:L-glutamate catabolic process"/>
    <property type="evidence" value="ECO:0007669"/>
    <property type="project" value="TreeGrafter"/>
</dbReference>
<dbReference type="SUPFAM" id="SSF53223">
    <property type="entry name" value="Aminoacid dehydrogenase-like, N-terminal domain"/>
    <property type="match status" value="1"/>
</dbReference>
<dbReference type="CDD" id="cd01076">
    <property type="entry name" value="NAD_bind_1_Glu_DH"/>
    <property type="match status" value="1"/>
</dbReference>
<dbReference type="InterPro" id="IPR036291">
    <property type="entry name" value="NAD(P)-bd_dom_sf"/>
</dbReference>
<dbReference type="InterPro" id="IPR046346">
    <property type="entry name" value="Aminoacid_DH-like_N_sf"/>
</dbReference>
<dbReference type="GO" id="GO:0000166">
    <property type="term" value="F:nucleotide binding"/>
    <property type="evidence" value="ECO:0007669"/>
    <property type="project" value="UniProtKB-KW"/>
</dbReference>
<evidence type="ECO:0000259" key="8">
    <source>
        <dbReference type="SMART" id="SM00839"/>
    </source>
</evidence>
<feature type="active site" description="Proton donor" evidence="4">
    <location>
        <position position="99"/>
    </location>
</feature>
<protein>
    <recommendedName>
        <fullName evidence="3">Glutamate dehydrogenase</fullName>
    </recommendedName>
</protein>
<dbReference type="SMART" id="SM00839">
    <property type="entry name" value="ELFV_dehydrog"/>
    <property type="match status" value="1"/>
</dbReference>
<evidence type="ECO:0000256" key="7">
    <source>
        <dbReference type="RuleBase" id="RU004417"/>
    </source>
</evidence>
<evidence type="ECO:0000256" key="2">
    <source>
        <dbReference type="ARBA" id="ARBA00023002"/>
    </source>
</evidence>
<comment type="similarity">
    <text evidence="1 3 7">Belongs to the Glu/Leu/Phe/Val dehydrogenases family.</text>
</comment>
<dbReference type="PROSITE" id="PS00074">
    <property type="entry name" value="GLFV_DEHYDROGENASE"/>
    <property type="match status" value="1"/>
</dbReference>
<name>A0A1F7I9V3_9BACT</name>
<feature type="binding site" evidence="5">
    <location>
        <position position="360"/>
    </location>
    <ligand>
        <name>substrate</name>
    </ligand>
</feature>
<dbReference type="InterPro" id="IPR033524">
    <property type="entry name" value="Glu/Leu/Phe/Val_DH_AS"/>
</dbReference>
<feature type="binding site" evidence="5">
    <location>
        <position position="87"/>
    </location>
    <ligand>
        <name>substrate</name>
    </ligand>
</feature>
<dbReference type="PANTHER" id="PTHR11606:SF13">
    <property type="entry name" value="GLUTAMATE DEHYDROGENASE 1, MITOCHONDRIAL"/>
    <property type="match status" value="1"/>
</dbReference>
<dbReference type="AlphaFoldDB" id="A0A1F7I9V3"/>
<dbReference type="Proteomes" id="UP000179024">
    <property type="component" value="Unassembled WGS sequence"/>
</dbReference>
<evidence type="ECO:0000256" key="4">
    <source>
        <dbReference type="PIRSR" id="PIRSR000185-1"/>
    </source>
</evidence>
<keyword evidence="5" id="KW-0520">NAD</keyword>
<reference evidence="9 10" key="1">
    <citation type="journal article" date="2016" name="Nat. Commun.">
        <title>Thousands of microbial genomes shed light on interconnected biogeochemical processes in an aquifer system.</title>
        <authorList>
            <person name="Anantharaman K."/>
            <person name="Brown C.T."/>
            <person name="Hug L.A."/>
            <person name="Sharon I."/>
            <person name="Castelle C.J."/>
            <person name="Probst A.J."/>
            <person name="Thomas B.C."/>
            <person name="Singh A."/>
            <person name="Wilkins M.J."/>
            <person name="Karaoz U."/>
            <person name="Brodie E.L."/>
            <person name="Williams K.H."/>
            <person name="Hubbard S.S."/>
            <person name="Banfield J.F."/>
        </authorList>
    </citation>
    <scope>NUCLEOTIDE SEQUENCE [LARGE SCALE GENOMIC DNA]</scope>
</reference>
<dbReference type="PRINTS" id="PR00082">
    <property type="entry name" value="GLFDHDRGNASE"/>
</dbReference>
<evidence type="ECO:0000256" key="6">
    <source>
        <dbReference type="PIRSR" id="PIRSR000185-3"/>
    </source>
</evidence>
<evidence type="ECO:0000313" key="9">
    <source>
        <dbReference type="EMBL" id="OGK40136.1"/>
    </source>
</evidence>
<dbReference type="InterPro" id="IPR006095">
    <property type="entry name" value="Glu/Leu/Phe/Val/Trp_DH"/>
</dbReference>
<evidence type="ECO:0000256" key="5">
    <source>
        <dbReference type="PIRSR" id="PIRSR000185-2"/>
    </source>
</evidence>
<dbReference type="PIRSF" id="PIRSF000185">
    <property type="entry name" value="Glu_DH"/>
    <property type="match status" value="1"/>
</dbReference>
<dbReference type="InterPro" id="IPR006096">
    <property type="entry name" value="Glu/Leu/Phe/Val/Trp_DH_C"/>
</dbReference>
<evidence type="ECO:0000256" key="3">
    <source>
        <dbReference type="PIRNR" id="PIRNR000185"/>
    </source>
</evidence>
<feature type="domain" description="Glutamate/phenylalanine/leucine/valine/L-tryptophan dehydrogenase C-terminal" evidence="8">
    <location>
        <begin position="176"/>
        <end position="429"/>
    </location>
</feature>
<keyword evidence="2 3" id="KW-0560">Oxidoreductase</keyword>
<dbReference type="SUPFAM" id="SSF51735">
    <property type="entry name" value="NAD(P)-binding Rossmann-fold domains"/>
    <property type="match status" value="1"/>
</dbReference>
<keyword evidence="5" id="KW-0547">Nucleotide-binding</keyword>
<dbReference type="InterPro" id="IPR033922">
    <property type="entry name" value="NAD_bind_Glu_DH"/>
</dbReference>
<feature type="binding site" evidence="5">
    <location>
        <position position="183"/>
    </location>
    <ligand>
        <name>NAD(+)</name>
        <dbReference type="ChEBI" id="CHEBI:57540"/>
    </ligand>
</feature>
<proteinExistence type="inferred from homology"/>
<dbReference type="PANTHER" id="PTHR11606">
    <property type="entry name" value="GLUTAMATE DEHYDROGENASE"/>
    <property type="match status" value="1"/>
</dbReference>
<dbReference type="Gene3D" id="3.40.50.720">
    <property type="entry name" value="NAD(P)-binding Rossmann-like Domain"/>
    <property type="match status" value="1"/>
</dbReference>
<dbReference type="Gene3D" id="3.40.50.10860">
    <property type="entry name" value="Leucine Dehydrogenase, chain A, domain 1"/>
    <property type="match status" value="1"/>
</dbReference>
<dbReference type="GO" id="GO:0004352">
    <property type="term" value="F:glutamate dehydrogenase (NAD+) activity"/>
    <property type="evidence" value="ECO:0007669"/>
    <property type="project" value="TreeGrafter"/>
</dbReference>
<accession>A0A1F7I9V3</accession>
<dbReference type="Pfam" id="PF00208">
    <property type="entry name" value="ELFV_dehydrog"/>
    <property type="match status" value="1"/>
</dbReference>
<evidence type="ECO:0000313" key="10">
    <source>
        <dbReference type="Proteomes" id="UP000179024"/>
    </source>
</evidence>
<gene>
    <name evidence="9" type="ORF">A3F34_03315</name>
</gene>